<name>A0A2G8SJI9_9APHY</name>
<keyword evidence="3" id="KW-0274">FAD</keyword>
<dbReference type="PANTHER" id="PTHR13789">
    <property type="entry name" value="MONOOXYGENASE"/>
    <property type="match status" value="1"/>
</dbReference>
<dbReference type="Proteomes" id="UP000230002">
    <property type="component" value="Unassembled WGS sequence"/>
</dbReference>
<dbReference type="Pfam" id="PF01494">
    <property type="entry name" value="FAD_binding_3"/>
    <property type="match status" value="1"/>
</dbReference>
<sequence length="410" mass="44733">MAGTKVILAGGGVAGPVLGMLLKLKGYDPIIYERLDAPSDMGLSLALQANGLKVLNLIPGLVDKIPMHELAELVQYSALPDDERELARMRPPQKEVAGYSMNGVRRPVMLRVLIEEAEARGVPVVFGHQLVGFEQHAESVTARFANGATDTGSFLVGCDGLHSDTRKTLFGEEAVSFTGLTQTGGISPYPETFRAKGEAPPGFNIYGDGMHMVGYPVNDNEISWAITRREGEAKETWRAMDEERQKEFREGPYSRLPFWGGELVRTAARIIKYGLYDRPELPTWHKGRVVLIGDAAHPTSPHLGQGANQAMEDCYHLTRLLLAHNPSGAPPSTALLETIFTEFEGPRIARTSELVKGARQQGELRVVDGAEACKKRNEVIAEMYSGSDGGLVAQFVHLVENPFKAGESEI</sequence>
<keyword evidence="8" id="KW-1185">Reference proteome</keyword>
<dbReference type="InterPro" id="IPR002938">
    <property type="entry name" value="FAD-bd"/>
</dbReference>
<evidence type="ECO:0000256" key="2">
    <source>
        <dbReference type="ARBA" id="ARBA00022630"/>
    </source>
</evidence>
<gene>
    <name evidence="7" type="ORF">GSI_03616</name>
</gene>
<keyword evidence="4" id="KW-0560">Oxidoreductase</keyword>
<dbReference type="OrthoDB" id="47494at2759"/>
<evidence type="ECO:0000313" key="8">
    <source>
        <dbReference type="Proteomes" id="UP000230002"/>
    </source>
</evidence>
<keyword evidence="5" id="KW-0503">Monooxygenase</keyword>
<evidence type="ECO:0000256" key="5">
    <source>
        <dbReference type="ARBA" id="ARBA00023033"/>
    </source>
</evidence>
<comment type="similarity">
    <text evidence="1">Belongs to the paxM FAD-dependent monooxygenase family.</text>
</comment>
<keyword evidence="2" id="KW-0285">Flavoprotein</keyword>
<dbReference type="AlphaFoldDB" id="A0A2G8SJI9"/>
<dbReference type="EMBL" id="AYKW01000006">
    <property type="protein sequence ID" value="PIL33910.1"/>
    <property type="molecule type" value="Genomic_DNA"/>
</dbReference>
<evidence type="ECO:0000256" key="1">
    <source>
        <dbReference type="ARBA" id="ARBA00007992"/>
    </source>
</evidence>
<accession>A0A2G8SJI9</accession>
<protein>
    <recommendedName>
        <fullName evidence="6">FAD-binding domain-containing protein</fullName>
    </recommendedName>
</protein>
<evidence type="ECO:0000259" key="6">
    <source>
        <dbReference type="Pfam" id="PF01494"/>
    </source>
</evidence>
<proteinExistence type="inferred from homology"/>
<reference evidence="7 8" key="1">
    <citation type="journal article" date="2015" name="Sci. Rep.">
        <title>Chromosome-level genome map provides insights into diverse defense mechanisms in the medicinal fungus Ganoderma sinense.</title>
        <authorList>
            <person name="Zhu Y."/>
            <person name="Xu J."/>
            <person name="Sun C."/>
            <person name="Zhou S."/>
            <person name="Xu H."/>
            <person name="Nelson D.R."/>
            <person name="Qian J."/>
            <person name="Song J."/>
            <person name="Luo H."/>
            <person name="Xiang L."/>
            <person name="Li Y."/>
            <person name="Xu Z."/>
            <person name="Ji A."/>
            <person name="Wang L."/>
            <person name="Lu S."/>
            <person name="Hayward A."/>
            <person name="Sun W."/>
            <person name="Li X."/>
            <person name="Schwartz D.C."/>
            <person name="Wang Y."/>
            <person name="Chen S."/>
        </authorList>
    </citation>
    <scope>NUCLEOTIDE SEQUENCE [LARGE SCALE GENOMIC DNA]</scope>
    <source>
        <strain evidence="7 8">ZZ0214-1</strain>
    </source>
</reference>
<dbReference type="PRINTS" id="PR00420">
    <property type="entry name" value="RNGMNOXGNASE"/>
</dbReference>
<dbReference type="GO" id="GO:0004497">
    <property type="term" value="F:monooxygenase activity"/>
    <property type="evidence" value="ECO:0007669"/>
    <property type="project" value="UniProtKB-KW"/>
</dbReference>
<evidence type="ECO:0000313" key="7">
    <source>
        <dbReference type="EMBL" id="PIL33910.1"/>
    </source>
</evidence>
<organism evidence="7 8">
    <name type="scientific">Ganoderma sinense ZZ0214-1</name>
    <dbReference type="NCBI Taxonomy" id="1077348"/>
    <lineage>
        <taxon>Eukaryota</taxon>
        <taxon>Fungi</taxon>
        <taxon>Dikarya</taxon>
        <taxon>Basidiomycota</taxon>
        <taxon>Agaricomycotina</taxon>
        <taxon>Agaricomycetes</taxon>
        <taxon>Polyporales</taxon>
        <taxon>Polyporaceae</taxon>
        <taxon>Ganoderma</taxon>
    </lineage>
</organism>
<dbReference type="InterPro" id="IPR050493">
    <property type="entry name" value="FAD-dep_Monooxygenase_BioMet"/>
</dbReference>
<evidence type="ECO:0000256" key="3">
    <source>
        <dbReference type="ARBA" id="ARBA00022827"/>
    </source>
</evidence>
<dbReference type="SUPFAM" id="SSF51905">
    <property type="entry name" value="FAD/NAD(P)-binding domain"/>
    <property type="match status" value="1"/>
</dbReference>
<dbReference type="InterPro" id="IPR036188">
    <property type="entry name" value="FAD/NAD-bd_sf"/>
</dbReference>
<dbReference type="STRING" id="1077348.A0A2G8SJI9"/>
<evidence type="ECO:0000256" key="4">
    <source>
        <dbReference type="ARBA" id="ARBA00023002"/>
    </source>
</evidence>
<dbReference type="GO" id="GO:0071949">
    <property type="term" value="F:FAD binding"/>
    <property type="evidence" value="ECO:0007669"/>
    <property type="project" value="InterPro"/>
</dbReference>
<dbReference type="PANTHER" id="PTHR13789:SF309">
    <property type="entry name" value="PUTATIVE (AFU_ORTHOLOGUE AFUA_6G14510)-RELATED"/>
    <property type="match status" value="1"/>
</dbReference>
<feature type="domain" description="FAD-binding" evidence="6">
    <location>
        <begin position="4"/>
        <end position="324"/>
    </location>
</feature>
<comment type="caution">
    <text evidence="7">The sequence shown here is derived from an EMBL/GenBank/DDBJ whole genome shotgun (WGS) entry which is preliminary data.</text>
</comment>
<dbReference type="Gene3D" id="3.50.50.60">
    <property type="entry name" value="FAD/NAD(P)-binding domain"/>
    <property type="match status" value="1"/>
</dbReference>